<feature type="compositionally biased region" description="Basic and acidic residues" evidence="1">
    <location>
        <begin position="54"/>
        <end position="63"/>
    </location>
</feature>
<keyword evidence="3" id="KW-1185">Reference proteome</keyword>
<gene>
    <name evidence="2" type="ORF">H4Q32_024039</name>
</gene>
<sequence length="141" mass="15845">MCPTSVSVPEGDVHETEAAAWLDNISFCNGFCQWVDDEEWSIDSLPADSQQPAESHRASEADKRRSRIHAFFKRAWKAVKKPFLHCRRTRVESPPPRQSDPDPEPEPVPGPSELQNEPDTDPAIPEPSVPELPDYKPTSSE</sequence>
<evidence type="ECO:0000313" key="2">
    <source>
        <dbReference type="EMBL" id="KAI2645631.1"/>
    </source>
</evidence>
<organism evidence="2 3">
    <name type="scientific">Labeo rohita</name>
    <name type="common">Indian major carp</name>
    <name type="synonym">Cyprinus rohita</name>
    <dbReference type="NCBI Taxonomy" id="84645"/>
    <lineage>
        <taxon>Eukaryota</taxon>
        <taxon>Metazoa</taxon>
        <taxon>Chordata</taxon>
        <taxon>Craniata</taxon>
        <taxon>Vertebrata</taxon>
        <taxon>Euteleostomi</taxon>
        <taxon>Actinopterygii</taxon>
        <taxon>Neopterygii</taxon>
        <taxon>Teleostei</taxon>
        <taxon>Ostariophysi</taxon>
        <taxon>Cypriniformes</taxon>
        <taxon>Cyprinidae</taxon>
        <taxon>Labeoninae</taxon>
        <taxon>Labeonini</taxon>
        <taxon>Labeo</taxon>
    </lineage>
</organism>
<evidence type="ECO:0000313" key="3">
    <source>
        <dbReference type="Proteomes" id="UP000830375"/>
    </source>
</evidence>
<accession>A0ABQ8L633</accession>
<feature type="region of interest" description="Disordered" evidence="1">
    <location>
        <begin position="87"/>
        <end position="141"/>
    </location>
</feature>
<feature type="region of interest" description="Disordered" evidence="1">
    <location>
        <begin position="43"/>
        <end position="65"/>
    </location>
</feature>
<name>A0ABQ8L633_LABRO</name>
<dbReference type="Proteomes" id="UP000830375">
    <property type="component" value="Unassembled WGS sequence"/>
</dbReference>
<protein>
    <submittedName>
        <fullName evidence="2">DNA topoisomerase 4 subunit A</fullName>
    </submittedName>
</protein>
<proteinExistence type="predicted"/>
<comment type="caution">
    <text evidence="2">The sequence shown here is derived from an EMBL/GenBank/DDBJ whole genome shotgun (WGS) entry which is preliminary data.</text>
</comment>
<dbReference type="EMBL" id="JACTAM010002175">
    <property type="protein sequence ID" value="KAI2645631.1"/>
    <property type="molecule type" value="Genomic_DNA"/>
</dbReference>
<reference evidence="2 3" key="1">
    <citation type="submission" date="2022-01" db="EMBL/GenBank/DDBJ databases">
        <title>A high-quality chromosome-level genome assembly of rohu carp, Labeo rohita.</title>
        <authorList>
            <person name="Arick M.A. II"/>
            <person name="Hsu C.-Y."/>
            <person name="Magbanua Z."/>
            <person name="Pechanova O."/>
            <person name="Grover C."/>
            <person name="Miller E."/>
            <person name="Thrash A."/>
            <person name="Ezzel L."/>
            <person name="Alam S."/>
            <person name="Benzie J."/>
            <person name="Hamilton M."/>
            <person name="Karsi A."/>
            <person name="Lawrence M.L."/>
            <person name="Peterson D.G."/>
        </authorList>
    </citation>
    <scope>NUCLEOTIDE SEQUENCE [LARGE SCALE GENOMIC DNA]</scope>
    <source>
        <strain evidence="3">BAU-BD-2019</strain>
        <tissue evidence="2">Blood</tissue>
    </source>
</reference>
<evidence type="ECO:0000256" key="1">
    <source>
        <dbReference type="SAM" id="MobiDB-lite"/>
    </source>
</evidence>